<proteinExistence type="predicted"/>
<keyword evidence="1" id="KW-0472">Membrane</keyword>
<keyword evidence="3" id="KW-1185">Reference proteome</keyword>
<reference evidence="2 3" key="1">
    <citation type="journal article" date="2015" name="Int. J. Syst. Evol. Microbiol.">
        <title>Methanoculleus sediminis sp. nov., a methanogen from sediments near a submarine mud volcano.</title>
        <authorList>
            <person name="Chen S.C."/>
            <person name="Chen M.F."/>
            <person name="Lai M.C."/>
            <person name="Weng C.Y."/>
            <person name="Wu S.Y."/>
            <person name="Lin S."/>
            <person name="Yang T.F."/>
            <person name="Chen P.C."/>
        </authorList>
    </citation>
    <scope>NUCLEOTIDE SEQUENCE [LARGE SCALE GENOMIC DNA]</scope>
    <source>
        <strain evidence="2 3">S3Fa</strain>
    </source>
</reference>
<comment type="caution">
    <text evidence="2">The sequence shown here is derived from an EMBL/GenBank/DDBJ whole genome shotgun (WGS) entry which is preliminary data.</text>
</comment>
<evidence type="ECO:0000313" key="3">
    <source>
        <dbReference type="Proteomes" id="UP000035301"/>
    </source>
</evidence>
<evidence type="ECO:0000256" key="1">
    <source>
        <dbReference type="SAM" id="Phobius"/>
    </source>
</evidence>
<dbReference type="AlphaFoldDB" id="A0A0H1R146"/>
<feature type="transmembrane region" description="Helical" evidence="1">
    <location>
        <begin position="68"/>
        <end position="86"/>
    </location>
</feature>
<feature type="transmembrane region" description="Helical" evidence="1">
    <location>
        <begin position="117"/>
        <end position="138"/>
    </location>
</feature>
<name>A0A0H1R146_9EURY</name>
<gene>
    <name evidence="2" type="ORF">SZ63_00030</name>
</gene>
<dbReference type="STRING" id="1550566.SZ63_00030"/>
<accession>A0A0H1R146</accession>
<feature type="transmembrane region" description="Helical" evidence="1">
    <location>
        <begin position="171"/>
        <end position="189"/>
    </location>
</feature>
<keyword evidence="1" id="KW-0812">Transmembrane</keyword>
<dbReference type="PATRIC" id="fig|1550566.3.peg.6"/>
<feature type="transmembrane region" description="Helical" evidence="1">
    <location>
        <begin position="145"/>
        <end position="165"/>
    </location>
</feature>
<dbReference type="Proteomes" id="UP000035301">
    <property type="component" value="Unassembled WGS sequence"/>
</dbReference>
<protein>
    <submittedName>
        <fullName evidence="2">Uncharacterized protein</fullName>
    </submittedName>
</protein>
<evidence type="ECO:0000313" key="2">
    <source>
        <dbReference type="EMBL" id="KLK88910.1"/>
    </source>
</evidence>
<keyword evidence="1" id="KW-1133">Transmembrane helix</keyword>
<dbReference type="EMBL" id="JXOJ01000001">
    <property type="protein sequence ID" value="KLK88910.1"/>
    <property type="molecule type" value="Genomic_DNA"/>
</dbReference>
<feature type="transmembrane region" description="Helical" evidence="1">
    <location>
        <begin position="43"/>
        <end position="61"/>
    </location>
</feature>
<organism evidence="2 3">
    <name type="scientific">Methanoculleus sediminis</name>
    <dbReference type="NCBI Taxonomy" id="1550566"/>
    <lineage>
        <taxon>Archaea</taxon>
        <taxon>Methanobacteriati</taxon>
        <taxon>Methanobacteriota</taxon>
        <taxon>Stenosarchaea group</taxon>
        <taxon>Methanomicrobia</taxon>
        <taxon>Methanomicrobiales</taxon>
        <taxon>Methanomicrobiaceae</taxon>
        <taxon>Methanoculleus</taxon>
    </lineage>
</organism>
<sequence>MLISLSLFLYLILAQKSTPRIHLLYLSAIGFGLAVHSLIKFDMLWNSLYLIVAFCSIDFIAKRNIKQGAILTVSFILSFFAIWLTMQQHPENILPYLIGGFELTRGYSEAMATAGSLWNVIAGCISILFIIMVGIYFFVHKRTDLIIFFIMIGFILFSVFKSGFVRHDHHVLIFLAVYALILGFILVLLTRELKASKIKPFMTFGVILCLAMIGSFVASICIIAPWAPQANVISNAPSTELSLRLMSDETLFDNLVASRKESIRDVYPLETILVDRINNQSVDIFPWDVALCWAYDLNWSPRPVFQSYTAYTPYLDAINSQHFVDDEGSPENILYFYSSIDGRYPLFEEPKTFRTILNNYSYVDQSNGFILLNRSPRPVDDAEDIDLKTVKMGEPIDIPEYNGKVFGHIDVQYTLFGSLMKTVYKPEPVYVQFHLKDGTTSQWYRFIPDNAVNGLFLSQYVGDADTLAWIFQGHLINDIHTITIRTDHPEYYEDTIQVHFVGLPIQSDQGDFMDPNSKSVSFYGLTPDMKSASGGKALEASYNRKHVNIRLGSESMPAIFEHPQGPTGTTIIYENIDIREGSCLEFSIGIDEGVWDKPESDGVTFEIHLHDPIANTTQEVFFYRLDPVHVTEDRGWHHFAIPLEEYPAGNVSVLFITRPNGNAAYDWAWWGDPKIAW</sequence>
<feature type="transmembrane region" description="Helical" evidence="1">
    <location>
        <begin position="201"/>
        <end position="227"/>
    </location>
</feature>